<reference evidence="2" key="1">
    <citation type="submission" date="2016-04" db="EMBL/GenBank/DDBJ databases">
        <authorList>
            <person name="Evans L.H."/>
            <person name="Alamgir A."/>
            <person name="Owens N."/>
            <person name="Weber N.D."/>
            <person name="Virtaneva K."/>
            <person name="Barbian K."/>
            <person name="Babar A."/>
            <person name="Rosenke K."/>
        </authorList>
    </citation>
    <scope>NUCLEOTIDE SEQUENCE</scope>
    <source>
        <strain evidence="2">86</strain>
    </source>
</reference>
<evidence type="ECO:0000256" key="1">
    <source>
        <dbReference type="SAM" id="MobiDB-lite"/>
    </source>
</evidence>
<protein>
    <submittedName>
        <fullName evidence="2">Uncharacterized protein</fullName>
    </submittedName>
</protein>
<proteinExistence type="predicted"/>
<evidence type="ECO:0000313" key="2">
    <source>
        <dbReference type="EMBL" id="SBW04682.1"/>
    </source>
</evidence>
<feature type="region of interest" description="Disordered" evidence="1">
    <location>
        <begin position="1"/>
        <end position="71"/>
    </location>
</feature>
<dbReference type="EMBL" id="FLUQ01000002">
    <property type="protein sequence ID" value="SBW04682.1"/>
    <property type="molecule type" value="Genomic_DNA"/>
</dbReference>
<sequence length="71" mass="7962">MSAKEFLQQAPGAERAPAAVRHTTPTTHENSWQKHGRSKTYSQTPQGYSESQRQGCPGKTLLSQRPRRQTP</sequence>
<organism evidence="2">
    <name type="scientific">uncultured delta proteobacterium</name>
    <dbReference type="NCBI Taxonomy" id="34034"/>
    <lineage>
        <taxon>Bacteria</taxon>
        <taxon>Deltaproteobacteria</taxon>
        <taxon>environmental samples</taxon>
    </lineage>
</organism>
<accession>A0A212JZ95</accession>
<name>A0A212JZ95_9DELT</name>
<gene>
    <name evidence="2" type="ORF">KL86DPRO_20357</name>
</gene>
<feature type="compositionally biased region" description="Polar residues" evidence="1">
    <location>
        <begin position="39"/>
        <end position="54"/>
    </location>
</feature>
<dbReference type="AlphaFoldDB" id="A0A212JZ95"/>